<dbReference type="Pfam" id="PF02267">
    <property type="entry name" value="Rib_hydrolayse"/>
    <property type="match status" value="1"/>
</dbReference>
<proteinExistence type="inferred from homology"/>
<evidence type="ECO:0000256" key="5">
    <source>
        <dbReference type="ARBA" id="ARBA00023157"/>
    </source>
</evidence>
<reference evidence="7" key="1">
    <citation type="submission" date="2025-08" db="UniProtKB">
        <authorList>
            <consortium name="RefSeq"/>
        </authorList>
    </citation>
    <scope>IDENTIFICATION</scope>
</reference>
<keyword evidence="6" id="KW-1185">Reference proteome</keyword>
<dbReference type="InterPro" id="IPR003193">
    <property type="entry name" value="ADP-ribosyl_cyclase"/>
</dbReference>
<evidence type="ECO:0000256" key="1">
    <source>
        <dbReference type="ARBA" id="ARBA00005406"/>
    </source>
</evidence>
<evidence type="ECO:0000313" key="6">
    <source>
        <dbReference type="Proteomes" id="UP000694888"/>
    </source>
</evidence>
<keyword evidence="2" id="KW-0808">Transferase</keyword>
<keyword evidence="5" id="KW-1015">Disulfide bond</keyword>
<gene>
    <name evidence="7" type="primary">LOC101864641</name>
</gene>
<organism evidence="6 7">
    <name type="scientific">Aplysia californica</name>
    <name type="common">California sea hare</name>
    <dbReference type="NCBI Taxonomy" id="6500"/>
    <lineage>
        <taxon>Eukaryota</taxon>
        <taxon>Metazoa</taxon>
        <taxon>Spiralia</taxon>
        <taxon>Lophotrochozoa</taxon>
        <taxon>Mollusca</taxon>
        <taxon>Gastropoda</taxon>
        <taxon>Heterobranchia</taxon>
        <taxon>Euthyneura</taxon>
        <taxon>Tectipleura</taxon>
        <taxon>Aplysiida</taxon>
        <taxon>Aplysioidea</taxon>
        <taxon>Aplysiidae</taxon>
        <taxon>Aplysia</taxon>
    </lineage>
</organism>
<keyword evidence="3" id="KW-0378">Hydrolase</keyword>
<keyword evidence="4" id="KW-0520">NAD</keyword>
<evidence type="ECO:0000313" key="7">
    <source>
        <dbReference type="RefSeq" id="XP_005104324.3"/>
    </source>
</evidence>
<dbReference type="GeneID" id="101864641"/>
<sequence length="77" mass="8877">MTKNVTKVTVYVIHQLEEPHLESCGEGSLMVLEHDIRKKGFYYECIDDPLEVYHLLCSADAEVDGCRLVMEEEDDED</sequence>
<dbReference type="RefSeq" id="XP_005104324.3">
    <property type="nucleotide sequence ID" value="XM_005104267.3"/>
</dbReference>
<evidence type="ECO:0000256" key="4">
    <source>
        <dbReference type="ARBA" id="ARBA00023027"/>
    </source>
</evidence>
<dbReference type="PANTHER" id="PTHR10912">
    <property type="entry name" value="ADP-RIBOSYL CYCLASE"/>
    <property type="match status" value="1"/>
</dbReference>
<name>A0ABM0JY64_APLCA</name>
<protein>
    <submittedName>
        <fullName evidence="7">ADP-ribosyl cyclase/cyclic ADP-ribose hydrolase-like</fullName>
    </submittedName>
</protein>
<dbReference type="SUPFAM" id="SSF52309">
    <property type="entry name" value="N-(deoxy)ribosyltransferase-like"/>
    <property type="match status" value="1"/>
</dbReference>
<dbReference type="PANTHER" id="PTHR10912:SF7">
    <property type="entry name" value="ADP-RIBOSYL CYCLASE_CYCLIC ADP-RIBOSE HYDROLASE"/>
    <property type="match status" value="1"/>
</dbReference>
<evidence type="ECO:0000256" key="3">
    <source>
        <dbReference type="ARBA" id="ARBA00022801"/>
    </source>
</evidence>
<accession>A0ABM0JY64</accession>
<evidence type="ECO:0000256" key="2">
    <source>
        <dbReference type="ARBA" id="ARBA00022679"/>
    </source>
</evidence>
<dbReference type="Proteomes" id="UP000694888">
    <property type="component" value="Unplaced"/>
</dbReference>
<comment type="similarity">
    <text evidence="1">Belongs to the ADP-ribosyl cyclase family.</text>
</comment>
<dbReference type="Gene3D" id="3.40.50.720">
    <property type="entry name" value="NAD(P)-binding Rossmann-like Domain"/>
    <property type="match status" value="1"/>
</dbReference>